<name>A0A811V621_CERCA</name>
<evidence type="ECO:0000313" key="1">
    <source>
        <dbReference type="EMBL" id="CAD7005287.1"/>
    </source>
</evidence>
<organism evidence="1 2">
    <name type="scientific">Ceratitis capitata</name>
    <name type="common">Mediterranean fruit fly</name>
    <name type="synonym">Tephritis capitata</name>
    <dbReference type="NCBI Taxonomy" id="7213"/>
    <lineage>
        <taxon>Eukaryota</taxon>
        <taxon>Metazoa</taxon>
        <taxon>Ecdysozoa</taxon>
        <taxon>Arthropoda</taxon>
        <taxon>Hexapoda</taxon>
        <taxon>Insecta</taxon>
        <taxon>Pterygota</taxon>
        <taxon>Neoptera</taxon>
        <taxon>Endopterygota</taxon>
        <taxon>Diptera</taxon>
        <taxon>Brachycera</taxon>
        <taxon>Muscomorpha</taxon>
        <taxon>Tephritoidea</taxon>
        <taxon>Tephritidae</taxon>
        <taxon>Ceratitis</taxon>
        <taxon>Ceratitis</taxon>
    </lineage>
</organism>
<dbReference type="AlphaFoldDB" id="A0A811V621"/>
<evidence type="ECO:0000313" key="2">
    <source>
        <dbReference type="Proteomes" id="UP000606786"/>
    </source>
</evidence>
<sequence length="107" mass="12145">MSARYVYGNYNNNHNNNDSNNSRHHLTDLKAQEIIINASQEQLKTTKTGSRIVAQSNRLTDRRTDGERPTIVWPLIRMASEKVKTTTTTASTSTANTVCKYNCAQWQ</sequence>
<keyword evidence="2" id="KW-1185">Reference proteome</keyword>
<comment type="caution">
    <text evidence="1">The sequence shown here is derived from an EMBL/GenBank/DDBJ whole genome shotgun (WGS) entry which is preliminary data.</text>
</comment>
<protein>
    <submittedName>
        <fullName evidence="1">(Mediterranean fruit fly) hypothetical protein</fullName>
    </submittedName>
</protein>
<reference evidence="1" key="1">
    <citation type="submission" date="2020-11" db="EMBL/GenBank/DDBJ databases">
        <authorList>
            <person name="Whitehead M."/>
        </authorList>
    </citation>
    <scope>NUCLEOTIDE SEQUENCE</scope>
    <source>
        <strain evidence="1">EGII</strain>
    </source>
</reference>
<dbReference type="Proteomes" id="UP000606786">
    <property type="component" value="Unassembled WGS sequence"/>
</dbReference>
<proteinExistence type="predicted"/>
<gene>
    <name evidence="1" type="ORF">CCAP1982_LOCUS13644</name>
</gene>
<accession>A0A811V621</accession>
<dbReference type="EMBL" id="CAJHJT010000034">
    <property type="protein sequence ID" value="CAD7005287.1"/>
    <property type="molecule type" value="Genomic_DNA"/>
</dbReference>